<dbReference type="PANTHER" id="PTHR43806">
    <property type="entry name" value="PEPTIDASE S8"/>
    <property type="match status" value="1"/>
</dbReference>
<dbReference type="Proteomes" id="UP000186385">
    <property type="component" value="Unassembled WGS sequence"/>
</dbReference>
<feature type="active site" description="Charge relay system" evidence="9">
    <location>
        <position position="184"/>
    </location>
</feature>
<feature type="domain" description="Peptidase S8/S53" evidence="12">
    <location>
        <begin position="144"/>
        <end position="390"/>
    </location>
</feature>
<evidence type="ECO:0000256" key="6">
    <source>
        <dbReference type="ARBA" id="ARBA00022801"/>
    </source>
</evidence>
<dbReference type="GO" id="GO:0006508">
    <property type="term" value="P:proteolysis"/>
    <property type="evidence" value="ECO:0007669"/>
    <property type="project" value="UniProtKB-KW"/>
</dbReference>
<dbReference type="InterPro" id="IPR015500">
    <property type="entry name" value="Peptidase_S8_subtilisin-rel"/>
</dbReference>
<feature type="domain" description="Fervidolysin-like N-terminal prodomain" evidence="13">
    <location>
        <begin position="49"/>
        <end position="108"/>
    </location>
</feature>
<dbReference type="Gene3D" id="2.60.120.380">
    <property type="match status" value="3"/>
</dbReference>
<evidence type="ECO:0000256" key="4">
    <source>
        <dbReference type="ARBA" id="ARBA00022525"/>
    </source>
</evidence>
<reference evidence="14" key="3">
    <citation type="submission" date="2017-03" db="EMBL/GenBank/DDBJ databases">
        <authorList>
            <person name="Dastager S.G."/>
            <person name="Neurgaonkar P.S."/>
            <person name="Dharne M.S."/>
        </authorList>
    </citation>
    <scope>NUCLEOTIDE SEQUENCE</scope>
    <source>
        <strain evidence="14">DSM 25145</strain>
    </source>
</reference>
<keyword evidence="8" id="KW-0106">Calcium</keyword>
<evidence type="ECO:0000313" key="16">
    <source>
        <dbReference type="Proteomes" id="UP000186385"/>
    </source>
</evidence>
<dbReference type="InterPro" id="IPR050131">
    <property type="entry name" value="Peptidase_S8_subtilisin-like"/>
</dbReference>
<dbReference type="PROSITE" id="PS00137">
    <property type="entry name" value="SUBTILASE_HIS"/>
    <property type="match status" value="1"/>
</dbReference>
<dbReference type="EMBL" id="FTLX01000002">
    <property type="protein sequence ID" value="SIQ36243.1"/>
    <property type="molecule type" value="Genomic_DNA"/>
</dbReference>
<dbReference type="GO" id="GO:0004252">
    <property type="term" value="F:serine-type endopeptidase activity"/>
    <property type="evidence" value="ECO:0007669"/>
    <property type="project" value="UniProtKB-UniRule"/>
</dbReference>
<feature type="signal peptide" evidence="11">
    <location>
        <begin position="1"/>
        <end position="24"/>
    </location>
</feature>
<evidence type="ECO:0000259" key="13">
    <source>
        <dbReference type="Pfam" id="PF22148"/>
    </source>
</evidence>
<feature type="active site" description="Charge relay system" evidence="9">
    <location>
        <position position="152"/>
    </location>
</feature>
<evidence type="ECO:0000313" key="14">
    <source>
        <dbReference type="EMBL" id="OXS79219.1"/>
    </source>
</evidence>
<evidence type="ECO:0000256" key="8">
    <source>
        <dbReference type="ARBA" id="ARBA00022837"/>
    </source>
</evidence>
<dbReference type="Pfam" id="PF00082">
    <property type="entry name" value="Peptidase_S8"/>
    <property type="match status" value="1"/>
</dbReference>
<dbReference type="Gene3D" id="3.40.50.200">
    <property type="entry name" value="Peptidase S8/S53 domain"/>
    <property type="match status" value="1"/>
</dbReference>
<dbReference type="EMBL" id="MWSK01000002">
    <property type="protein sequence ID" value="OXS79219.1"/>
    <property type="molecule type" value="Genomic_DNA"/>
</dbReference>
<keyword evidence="5 9" id="KW-0645">Protease</keyword>
<keyword evidence="7 9" id="KW-0720">Serine protease</keyword>
<dbReference type="InterPro" id="IPR054399">
    <property type="entry name" value="Fervidolysin-like_N_prodom"/>
</dbReference>
<dbReference type="STRING" id="1017273.SAMN05443094_102318"/>
<dbReference type="InterPro" id="IPR036852">
    <property type="entry name" value="Peptidase_S8/S53_dom_sf"/>
</dbReference>
<sequence length="1129" mass="121512">MNKWKSLMAAAVSASLVMPSAAFAEVPASSKEQQYKAAQADKQVTDSKTLVIKYSKALPQSVHKQAGVSIVKRLPGLKYDVVQVPASKKLSDVINVYKKRSEVVAITPSVQYKAFAATADPKASKMDHLAMLNMGKALAYAGKNDVTIAVVDAGVDYKHPDLKANLLKPYNVANPARNPVRDLHGTHVSGIIASAKGNGLGGYGVFPDAKILPVDVFNGSLGANDFTIAEGITYSVDQGADVINLSLGGFMPSPVVEEAVQYAIDSGVVVVAAAGNESTNQYSYPAAYPGVISVGNVNGAKKLSDSSNFGSSVDVVAPGENIYSTSYGAESGSKFERLTGTSMASPMAAAAAGLLKSKYPDLTAFEIEYILEQTATDLGEKGYDLTYGNGLINPLNALKFDVKKLPKRPDVSGEEILKTAKSIQSGKQSFKGSFTSPETLHWFKANVEAGEHVQLILDGSKDYDYAMELYFVPEDGDPQYIRDVDQAKASGQEGHLYTASEAGTLVVGVKDANGNYNAAGKSSFTLQAEKRSPIMPDEASVETPVSITSLPYEKNDFTLYSGEEGLPDSDFFTLSVEEEKLVSLSVSALPGVNSAINVYVGEGDEEYQIVSGNSQPVNKGETVSFQAMPETEYRVEVTNGAFGDEIFLDSILDLFGLTVMSMSEMEMGESALPYTFKAEERTIPADEDGLPEEGTLEEDYMNGDLTLNEYGEEKEDELIDGTEEEPWSKPILEKAISYTIGSSKQGYFQSGYDEDYYRFVPSSDGIYSFNVDQPGGQFAYTTLMELDEESGELIPIGGNDGEMDMLSALLGGLGESSGMNVALKKGKTYVLAVINSAETPVADPYTLTSKRVADVPAEKDTDQNVPEEGLELRAGKAVQNYFIQAGDMDYYYFKNEGKPGVYTLDITQGALTAAQKASIPFDLRPGHIFSGALIEDTNGDKVLDEDEMNRYTPFGPDFLSMVLESEVHTSFAAKEDTGYFIEVAPFMSFGPNLQPYEIKVGATYNQFADGDAKVANHVPTKPLPLKTVNGQYGARGYFNAGVSFGDVDHFALKMAKPGTVSLTFNAGKKMDGVLEVYNSKGALVASFDRYGQNDEELATLNLPKGTFYIELSEANGMASTAPYELIVKK</sequence>
<keyword evidence="11" id="KW-0732">Signal</keyword>
<evidence type="ECO:0000313" key="15">
    <source>
        <dbReference type="EMBL" id="SIQ36243.1"/>
    </source>
</evidence>
<dbReference type="InterPro" id="IPR023828">
    <property type="entry name" value="Peptidase_S8_Ser-AS"/>
</dbReference>
<proteinExistence type="inferred from homology"/>
<evidence type="ECO:0000313" key="17">
    <source>
        <dbReference type="Proteomes" id="UP000215545"/>
    </source>
</evidence>
<dbReference type="RefSeq" id="WP_045851162.1">
    <property type="nucleotide sequence ID" value="NZ_FTLX01000002.1"/>
</dbReference>
<evidence type="ECO:0000256" key="1">
    <source>
        <dbReference type="ARBA" id="ARBA00001913"/>
    </source>
</evidence>
<dbReference type="PRINTS" id="PR00723">
    <property type="entry name" value="SUBTILISIN"/>
</dbReference>
<comment type="cofactor">
    <cofactor evidence="1">
        <name>Ca(2+)</name>
        <dbReference type="ChEBI" id="CHEBI:29108"/>
    </cofactor>
</comment>
<dbReference type="AlphaFoldDB" id="A0A1N6S543"/>
<evidence type="ECO:0000256" key="2">
    <source>
        <dbReference type="ARBA" id="ARBA00004613"/>
    </source>
</evidence>
<evidence type="ECO:0000256" key="5">
    <source>
        <dbReference type="ARBA" id="ARBA00022670"/>
    </source>
</evidence>
<feature type="active site" description="Charge relay system" evidence="9">
    <location>
        <position position="342"/>
    </location>
</feature>
<dbReference type="PROSITE" id="PS00136">
    <property type="entry name" value="SUBTILASE_ASP"/>
    <property type="match status" value="1"/>
</dbReference>
<gene>
    <name evidence="14" type="ORF">B1B05_05470</name>
    <name evidence="15" type="ORF">SAMN05443094_102318</name>
</gene>
<keyword evidence="6 9" id="KW-0378">Hydrolase</keyword>
<feature type="chain" id="PRO_5009938161" evidence="11">
    <location>
        <begin position="25"/>
        <end position="1129"/>
    </location>
</feature>
<dbReference type="Pfam" id="PF22148">
    <property type="entry name" value="Fervidolysin_NPro-like"/>
    <property type="match status" value="1"/>
</dbReference>
<organism evidence="15 16">
    <name type="scientific">Domibacillus enclensis</name>
    <dbReference type="NCBI Taxonomy" id="1017273"/>
    <lineage>
        <taxon>Bacteria</taxon>
        <taxon>Bacillati</taxon>
        <taxon>Bacillota</taxon>
        <taxon>Bacilli</taxon>
        <taxon>Bacillales</taxon>
        <taxon>Bacillaceae</taxon>
        <taxon>Domibacillus</taxon>
    </lineage>
</organism>
<evidence type="ECO:0000259" key="12">
    <source>
        <dbReference type="Pfam" id="PF00082"/>
    </source>
</evidence>
<dbReference type="InterPro" id="IPR000209">
    <property type="entry name" value="Peptidase_S8/S53_dom"/>
</dbReference>
<evidence type="ECO:0000256" key="3">
    <source>
        <dbReference type="ARBA" id="ARBA00011073"/>
    </source>
</evidence>
<evidence type="ECO:0000256" key="11">
    <source>
        <dbReference type="SAM" id="SignalP"/>
    </source>
</evidence>
<dbReference type="SUPFAM" id="SSF52743">
    <property type="entry name" value="Subtilisin-like"/>
    <property type="match status" value="1"/>
</dbReference>
<dbReference type="InterPro" id="IPR023827">
    <property type="entry name" value="Peptidase_S8_Asp-AS"/>
</dbReference>
<reference evidence="17" key="2">
    <citation type="submission" date="2017-03" db="EMBL/GenBank/DDBJ databases">
        <title>Bacillus sp. V-88(T) DSM27956, whole genome shotgun sequencing project.</title>
        <authorList>
            <person name="Dastager S.G."/>
            <person name="Neurgaonkar P.S."/>
            <person name="Dharne M.S."/>
        </authorList>
    </citation>
    <scope>NUCLEOTIDE SEQUENCE [LARGE SCALE GENOMIC DNA]</scope>
    <source>
        <strain evidence="17">DSM 25145</strain>
    </source>
</reference>
<reference evidence="15 16" key="1">
    <citation type="submission" date="2017-01" db="EMBL/GenBank/DDBJ databases">
        <authorList>
            <person name="Mah S.A."/>
            <person name="Swanson W.J."/>
            <person name="Moy G.W."/>
            <person name="Vacquier V.D."/>
        </authorList>
    </citation>
    <scope>NUCLEOTIDE SEQUENCE [LARGE SCALE GENOMIC DNA]</scope>
    <source>
        <strain evidence="15 16">NIO-1016</strain>
    </source>
</reference>
<dbReference type="PROSITE" id="PS51892">
    <property type="entry name" value="SUBTILASE"/>
    <property type="match status" value="1"/>
</dbReference>
<evidence type="ECO:0000256" key="10">
    <source>
        <dbReference type="RuleBase" id="RU003355"/>
    </source>
</evidence>
<dbReference type="PANTHER" id="PTHR43806:SF11">
    <property type="entry name" value="CEREVISIN-RELATED"/>
    <property type="match status" value="1"/>
</dbReference>
<evidence type="ECO:0000256" key="9">
    <source>
        <dbReference type="PROSITE-ProRule" id="PRU01240"/>
    </source>
</evidence>
<protein>
    <submittedName>
        <fullName evidence="15">Serine protease, subtilisin family</fullName>
    </submittedName>
</protein>
<comment type="subcellular location">
    <subcellularLocation>
        <location evidence="2">Secreted</location>
    </subcellularLocation>
</comment>
<dbReference type="InterPro" id="IPR022398">
    <property type="entry name" value="Peptidase_S8_His-AS"/>
</dbReference>
<dbReference type="Proteomes" id="UP000215545">
    <property type="component" value="Unassembled WGS sequence"/>
</dbReference>
<accession>A0A1N6S543</accession>
<keyword evidence="17" id="KW-1185">Reference proteome</keyword>
<evidence type="ECO:0000256" key="7">
    <source>
        <dbReference type="ARBA" id="ARBA00022825"/>
    </source>
</evidence>
<keyword evidence="4" id="KW-0964">Secreted</keyword>
<name>A0A1N6S543_9BACI</name>
<dbReference type="GO" id="GO:0005576">
    <property type="term" value="C:extracellular region"/>
    <property type="evidence" value="ECO:0007669"/>
    <property type="project" value="UniProtKB-SubCell"/>
</dbReference>
<dbReference type="PROSITE" id="PS00138">
    <property type="entry name" value="SUBTILASE_SER"/>
    <property type="match status" value="1"/>
</dbReference>
<dbReference type="OrthoDB" id="9798386at2"/>
<comment type="similarity">
    <text evidence="3 9 10">Belongs to the peptidase S8 family.</text>
</comment>